<evidence type="ECO:0000313" key="1">
    <source>
        <dbReference type="EMBL" id="CAH0588787.1"/>
    </source>
</evidence>
<protein>
    <submittedName>
        <fullName evidence="1">Uncharacterized protein</fullName>
    </submittedName>
</protein>
<dbReference type="AlphaFoldDB" id="A0A9P0BQZ1"/>
<sequence length="107" mass="11742">MAPSLLASSSWKMNLQYRFCQSAAFSGFFANWSHMSIHSSLDTSPSLLASALPCSPSQIFMTMSSTSLYFASPALYPRSLVIFWTVSSKSFLLTEPLLSVSKKALNT</sequence>
<dbReference type="EMBL" id="LR824020">
    <property type="protein sequence ID" value="CAH0588787.1"/>
    <property type="molecule type" value="Genomic_DNA"/>
</dbReference>
<evidence type="ECO:0000313" key="2">
    <source>
        <dbReference type="Proteomes" id="UP001154114"/>
    </source>
</evidence>
<organism evidence="1 2">
    <name type="scientific">Chrysodeixis includens</name>
    <name type="common">Soybean looper</name>
    <name type="synonym">Pseudoplusia includens</name>
    <dbReference type="NCBI Taxonomy" id="689277"/>
    <lineage>
        <taxon>Eukaryota</taxon>
        <taxon>Metazoa</taxon>
        <taxon>Ecdysozoa</taxon>
        <taxon>Arthropoda</taxon>
        <taxon>Hexapoda</taxon>
        <taxon>Insecta</taxon>
        <taxon>Pterygota</taxon>
        <taxon>Neoptera</taxon>
        <taxon>Endopterygota</taxon>
        <taxon>Lepidoptera</taxon>
        <taxon>Glossata</taxon>
        <taxon>Ditrysia</taxon>
        <taxon>Noctuoidea</taxon>
        <taxon>Noctuidae</taxon>
        <taxon>Plusiinae</taxon>
        <taxon>Chrysodeixis</taxon>
    </lineage>
</organism>
<keyword evidence="2" id="KW-1185">Reference proteome</keyword>
<name>A0A9P0BQZ1_CHRIL</name>
<dbReference type="Proteomes" id="UP001154114">
    <property type="component" value="Chromosome 17"/>
</dbReference>
<proteinExistence type="predicted"/>
<reference evidence="1" key="1">
    <citation type="submission" date="2021-12" db="EMBL/GenBank/DDBJ databases">
        <authorList>
            <person name="King R."/>
        </authorList>
    </citation>
    <scope>NUCLEOTIDE SEQUENCE</scope>
</reference>
<dbReference type="OrthoDB" id="10487861at2759"/>
<accession>A0A9P0BQZ1</accession>
<gene>
    <name evidence="1" type="ORF">CINC_LOCUS4057</name>
</gene>